<feature type="domain" description="DprA winged helix" evidence="1">
    <location>
        <begin position="45"/>
        <end position="102"/>
    </location>
</feature>
<dbReference type="Proteomes" id="UP000229641">
    <property type="component" value="Unassembled WGS sequence"/>
</dbReference>
<dbReference type="InterPro" id="IPR036388">
    <property type="entry name" value="WH-like_DNA-bd_sf"/>
</dbReference>
<evidence type="ECO:0000259" key="1">
    <source>
        <dbReference type="Pfam" id="PF17782"/>
    </source>
</evidence>
<dbReference type="EMBL" id="PCWA01000093">
    <property type="protein sequence ID" value="PIQ88638.1"/>
    <property type="molecule type" value="Genomic_DNA"/>
</dbReference>
<dbReference type="InterPro" id="IPR041614">
    <property type="entry name" value="DprA_WH"/>
</dbReference>
<dbReference type="PANTHER" id="PTHR43022:SF1">
    <property type="entry name" value="PROTEIN SMF"/>
    <property type="match status" value="1"/>
</dbReference>
<dbReference type="PANTHER" id="PTHR43022">
    <property type="entry name" value="PROTEIN SMF"/>
    <property type="match status" value="1"/>
</dbReference>
<organism evidence="2 3">
    <name type="scientific">Candidatus Ghiorseimicrobium undicola</name>
    <dbReference type="NCBI Taxonomy" id="1974746"/>
    <lineage>
        <taxon>Bacteria</taxon>
        <taxon>Pseudomonadati</taxon>
        <taxon>Candidatus Omnitrophota</taxon>
        <taxon>Candidatus Ghiorseimicrobium</taxon>
    </lineage>
</organism>
<evidence type="ECO:0000313" key="2">
    <source>
        <dbReference type="EMBL" id="PIQ88638.1"/>
    </source>
</evidence>
<dbReference type="AlphaFoldDB" id="A0A2H0LW60"/>
<feature type="non-terminal residue" evidence="2">
    <location>
        <position position="1"/>
    </location>
</feature>
<dbReference type="Pfam" id="PF17782">
    <property type="entry name" value="WHD_DprA"/>
    <property type="match status" value="1"/>
</dbReference>
<sequence length="107" mass="11759">QLLRDGAKLVESADDVLEELQPLLRHKINEIKLKKNKSGSEAAPNKHNSDLTADEEKVYGLLSAVPAHIDDILLKCGLSMGLVFGALTQLELKKMIKQLPGKRFVTA</sequence>
<dbReference type="InterPro" id="IPR003488">
    <property type="entry name" value="DprA"/>
</dbReference>
<dbReference type="GO" id="GO:0009294">
    <property type="term" value="P:DNA-mediated transformation"/>
    <property type="evidence" value="ECO:0007669"/>
    <property type="project" value="InterPro"/>
</dbReference>
<reference evidence="2 3" key="1">
    <citation type="submission" date="2017-09" db="EMBL/GenBank/DDBJ databases">
        <title>Depth-based differentiation of microbial function through sediment-hosted aquifers and enrichment of novel symbionts in the deep terrestrial subsurface.</title>
        <authorList>
            <person name="Probst A.J."/>
            <person name="Ladd B."/>
            <person name="Jarett J.K."/>
            <person name="Geller-Mcgrath D.E."/>
            <person name="Sieber C.M."/>
            <person name="Emerson J.B."/>
            <person name="Anantharaman K."/>
            <person name="Thomas B.C."/>
            <person name="Malmstrom R."/>
            <person name="Stieglmeier M."/>
            <person name="Klingl A."/>
            <person name="Woyke T."/>
            <person name="Ryan C.M."/>
            <person name="Banfield J.F."/>
        </authorList>
    </citation>
    <scope>NUCLEOTIDE SEQUENCE [LARGE SCALE GENOMIC DNA]</scope>
    <source>
        <strain evidence="2">CG11_big_fil_rev_8_21_14_0_20_42_13</strain>
    </source>
</reference>
<accession>A0A2H0LW60</accession>
<name>A0A2H0LW60_9BACT</name>
<comment type="caution">
    <text evidence="2">The sequence shown here is derived from an EMBL/GenBank/DDBJ whole genome shotgun (WGS) entry which is preliminary data.</text>
</comment>
<dbReference type="Gene3D" id="1.10.10.10">
    <property type="entry name" value="Winged helix-like DNA-binding domain superfamily/Winged helix DNA-binding domain"/>
    <property type="match status" value="1"/>
</dbReference>
<protein>
    <recommendedName>
        <fullName evidence="1">DprA winged helix domain-containing protein</fullName>
    </recommendedName>
</protein>
<evidence type="ECO:0000313" key="3">
    <source>
        <dbReference type="Proteomes" id="UP000229641"/>
    </source>
</evidence>
<proteinExistence type="predicted"/>
<gene>
    <name evidence="2" type="ORF">COV72_07225</name>
</gene>